<dbReference type="EMBL" id="UOEQ01000005">
    <property type="protein sequence ID" value="VAW12929.1"/>
    <property type="molecule type" value="Genomic_DNA"/>
</dbReference>
<organism evidence="1">
    <name type="scientific">hydrothermal vent metagenome</name>
    <dbReference type="NCBI Taxonomy" id="652676"/>
    <lineage>
        <taxon>unclassified sequences</taxon>
        <taxon>metagenomes</taxon>
        <taxon>ecological metagenomes</taxon>
    </lineage>
</organism>
<gene>
    <name evidence="1" type="ORF">MNBD_ALPHA11-175</name>
</gene>
<evidence type="ECO:0000313" key="1">
    <source>
        <dbReference type="EMBL" id="VAW12929.1"/>
    </source>
</evidence>
<dbReference type="AlphaFoldDB" id="A0A3B0TL60"/>
<proteinExistence type="predicted"/>
<name>A0A3B0TL60_9ZZZZ</name>
<reference evidence="1" key="1">
    <citation type="submission" date="2018-06" db="EMBL/GenBank/DDBJ databases">
        <authorList>
            <person name="Zhirakovskaya E."/>
        </authorList>
    </citation>
    <scope>NUCLEOTIDE SEQUENCE</scope>
</reference>
<accession>A0A3B0TL60</accession>
<sequence length="58" mass="6698">MYISSVKLTGVIERIVFHRCLQLACMVHFLSQRDELPPKVNIEMTLNIKNTTKPTKPN</sequence>
<protein>
    <submittedName>
        <fullName evidence="1">Uncharacterized protein</fullName>
    </submittedName>
</protein>